<comment type="caution">
    <text evidence="1">The sequence shown here is derived from an EMBL/GenBank/DDBJ whole genome shotgun (WGS) entry which is preliminary data.</text>
</comment>
<keyword evidence="2" id="KW-1185">Reference proteome</keyword>
<dbReference type="RefSeq" id="XP_056545146.1">
    <property type="nucleotide sequence ID" value="XM_056686404.1"/>
</dbReference>
<dbReference type="OrthoDB" id="4376780at2759"/>
<protein>
    <submittedName>
        <fullName evidence="1">Uncharacterized protein</fullName>
    </submittedName>
</protein>
<accession>A0A9W9LQ49</accession>
<reference evidence="1" key="2">
    <citation type="journal article" date="2023" name="IMA Fungus">
        <title>Comparative genomic study of the Penicillium genus elucidates a diverse pangenome and 15 lateral gene transfer events.</title>
        <authorList>
            <person name="Petersen C."/>
            <person name="Sorensen T."/>
            <person name="Nielsen M.R."/>
            <person name="Sondergaard T.E."/>
            <person name="Sorensen J.L."/>
            <person name="Fitzpatrick D.A."/>
            <person name="Frisvad J.C."/>
            <person name="Nielsen K.L."/>
        </authorList>
    </citation>
    <scope>NUCLEOTIDE SEQUENCE</scope>
    <source>
        <strain evidence="1">IBT 26290</strain>
    </source>
</reference>
<dbReference type="EMBL" id="JAPQKN010000002">
    <property type="protein sequence ID" value="KAJ5168685.1"/>
    <property type="molecule type" value="Genomic_DNA"/>
</dbReference>
<evidence type="ECO:0000313" key="2">
    <source>
        <dbReference type="Proteomes" id="UP001149163"/>
    </source>
</evidence>
<organism evidence="1 2">
    <name type="scientific">Penicillium canariense</name>
    <dbReference type="NCBI Taxonomy" id="189055"/>
    <lineage>
        <taxon>Eukaryota</taxon>
        <taxon>Fungi</taxon>
        <taxon>Dikarya</taxon>
        <taxon>Ascomycota</taxon>
        <taxon>Pezizomycotina</taxon>
        <taxon>Eurotiomycetes</taxon>
        <taxon>Eurotiomycetidae</taxon>
        <taxon>Eurotiales</taxon>
        <taxon>Aspergillaceae</taxon>
        <taxon>Penicillium</taxon>
    </lineage>
</organism>
<gene>
    <name evidence="1" type="ORF">N7482_004279</name>
</gene>
<sequence length="173" mass="18886">MEVGLSGEDEDQDDEGSIWDTLVDLPTVPACHFDHFETTDFPMVFSAEGGAAPHSDTTLDSPQWWNNNFDLLNETSLDNFLPPESAASGELPDELETFGDFIQGMAPAAAANAEGIEEASVSVPSTREPRVAEFEEAEMPSLDYIVVSSDGMYHCPYQGCKSKKGYEKLGLLR</sequence>
<evidence type="ECO:0000313" key="1">
    <source>
        <dbReference type="EMBL" id="KAJ5168685.1"/>
    </source>
</evidence>
<reference evidence="1" key="1">
    <citation type="submission" date="2022-11" db="EMBL/GenBank/DDBJ databases">
        <authorList>
            <person name="Petersen C."/>
        </authorList>
    </citation>
    <scope>NUCLEOTIDE SEQUENCE</scope>
    <source>
        <strain evidence="1">IBT 26290</strain>
    </source>
</reference>
<dbReference type="Proteomes" id="UP001149163">
    <property type="component" value="Unassembled WGS sequence"/>
</dbReference>
<name>A0A9W9LQ49_9EURO</name>
<dbReference type="AlphaFoldDB" id="A0A9W9LQ49"/>
<proteinExistence type="predicted"/>
<dbReference type="GeneID" id="81425580"/>